<evidence type="ECO:0000313" key="2">
    <source>
        <dbReference type="EMBL" id="SCQ74772.1"/>
    </source>
</evidence>
<accession>A0A0A8PF72</accession>
<keyword evidence="1" id="KW-0378">Hydrolase</keyword>
<dbReference type="PANTHER" id="PTHR20935">
    <property type="entry name" value="PHOSPHOGLYCERATE MUTASE-RELATED"/>
    <property type="match status" value="1"/>
</dbReference>
<dbReference type="InterPro" id="IPR013078">
    <property type="entry name" value="His_Pase_superF_clade-1"/>
</dbReference>
<name>A0A0A8PF72_9ACTN</name>
<dbReference type="SMART" id="SM00855">
    <property type="entry name" value="PGAM"/>
    <property type="match status" value="1"/>
</dbReference>
<evidence type="ECO:0000256" key="1">
    <source>
        <dbReference type="ARBA" id="ARBA00022801"/>
    </source>
</evidence>
<dbReference type="EMBL" id="LT618793">
    <property type="protein sequence ID" value="SCQ74772.1"/>
    <property type="molecule type" value="Genomic_DNA"/>
</dbReference>
<dbReference type="OrthoDB" id="9810154at2"/>
<organism evidence="2 3">
    <name type="scientific">Propionibacterium freudenreichii</name>
    <dbReference type="NCBI Taxonomy" id="1744"/>
    <lineage>
        <taxon>Bacteria</taxon>
        <taxon>Bacillati</taxon>
        <taxon>Actinomycetota</taxon>
        <taxon>Actinomycetes</taxon>
        <taxon>Propionibacteriales</taxon>
        <taxon>Propionibacteriaceae</taxon>
        <taxon>Propionibacterium</taxon>
    </lineage>
</organism>
<reference evidence="2 3" key="1">
    <citation type="submission" date="2016-09" db="EMBL/GenBank/DDBJ databases">
        <authorList>
            <person name="Laine KS P."/>
        </authorList>
    </citation>
    <scope>NUCLEOTIDE SEQUENCE [LARGE SCALE GENOMIC DNA]</scope>
    <source>
        <strain evidence="2">PFRJS-23</strain>
    </source>
</reference>
<gene>
    <name evidence="2" type="ORF">PFR_JS23_272</name>
</gene>
<dbReference type="Proteomes" id="UP000250080">
    <property type="component" value="Chromosome I"/>
</dbReference>
<dbReference type="Gene3D" id="3.40.50.1240">
    <property type="entry name" value="Phosphoglycerate mutase-like"/>
    <property type="match status" value="1"/>
</dbReference>
<dbReference type="Pfam" id="PF00300">
    <property type="entry name" value="His_Phos_1"/>
    <property type="match status" value="1"/>
</dbReference>
<dbReference type="OMA" id="CWYPPAT"/>
<proteinExistence type="predicted"/>
<protein>
    <submittedName>
        <fullName evidence="2">Phosphoglycerate mutase family protein</fullName>
    </submittedName>
</protein>
<dbReference type="AlphaFoldDB" id="A0A0A8PF72"/>
<evidence type="ECO:0000313" key="3">
    <source>
        <dbReference type="Proteomes" id="UP000250080"/>
    </source>
</evidence>
<dbReference type="InterPro" id="IPR051021">
    <property type="entry name" value="Mito_Ser/Thr_phosphatase"/>
</dbReference>
<dbReference type="RefSeq" id="WP_013161876.1">
    <property type="nucleotide sequence ID" value="NZ_CCYN01000013.1"/>
</dbReference>
<dbReference type="GO" id="GO:0016787">
    <property type="term" value="F:hydrolase activity"/>
    <property type="evidence" value="ECO:0007669"/>
    <property type="project" value="UniProtKB-KW"/>
</dbReference>
<dbReference type="InterPro" id="IPR029033">
    <property type="entry name" value="His_PPase_superfam"/>
</dbReference>
<dbReference type="SUPFAM" id="SSF53254">
    <property type="entry name" value="Phosphoglycerate mutase-like"/>
    <property type="match status" value="1"/>
</dbReference>
<dbReference type="PANTHER" id="PTHR20935:SF1">
    <property type="entry name" value="SLL1549 PROTEIN"/>
    <property type="match status" value="1"/>
</dbReference>
<dbReference type="CDD" id="cd07067">
    <property type="entry name" value="HP_PGM_like"/>
    <property type="match status" value="1"/>
</dbReference>
<sequence length="180" mass="19220">MTSKLYLMRHAQAESFGPSGDMSRGLTDLGRDQAHHAGELLAAAGIQLAMVSAAQRARETFAAMALSDPEGRPVRAEYMKALYDASPATLLQRIGETPDEVSALLVLAHAPGIPSLAANLTWAASHREADLMQCAFPAATLVAFDVDGPWSQLTDFDPYDYTDAARPRVSPVRPADLPTG</sequence>